<proteinExistence type="predicted"/>
<protein>
    <recommendedName>
        <fullName evidence="3">PqqD family peptide modification chaperone</fullName>
    </recommendedName>
</protein>
<dbReference type="EMBL" id="JAKJHZ010000002">
    <property type="protein sequence ID" value="MCF6376263.1"/>
    <property type="molecule type" value="Genomic_DNA"/>
</dbReference>
<evidence type="ECO:0000313" key="1">
    <source>
        <dbReference type="EMBL" id="MCF6376263.1"/>
    </source>
</evidence>
<accession>A0ABS9H817</accession>
<reference evidence="1 2" key="1">
    <citation type="submission" date="2022-01" db="EMBL/GenBank/DDBJ databases">
        <title>Nocardioides sp. nov., an actinomycete isolated from mining soil.</title>
        <authorList>
            <person name="Liu L."/>
        </authorList>
    </citation>
    <scope>NUCLEOTIDE SEQUENCE [LARGE SCALE GENOMIC DNA]</scope>
    <source>
        <strain evidence="1 2">KLBMP 9356</strain>
    </source>
</reference>
<dbReference type="InterPro" id="IPR027417">
    <property type="entry name" value="P-loop_NTPase"/>
</dbReference>
<sequence>MDNEDAPPEVVVDALGVPVGIPVTGPDAERLRRQWSRSLSDRSPVVVIELDRLHGDGDVATDYATTALVTVAALDATKGQRINIHGGAVADEDGRTLAVIGPSGSGKTTAVALLATRLGYLSDETVSLDEALVVHAHPKPLSVITDPTNPQVKLSVSPDDAGLLRPPPVSRLHRIVLLHRGEDDSGLVPVAPAYAIAEIVQQTSSLVEVEQPILRLAETIDACGGVWSLRYREIGERLDELVGLLDREPRPAPARAHHPWRGTRGLPTPGAWRREPWLDAVEYDDEVVVMVDTEVRVLVGLGLVLWLALTGPRTLDELVVTTTEQMGDHPDAEGLVAGALALLAEDGLVIGPPA</sequence>
<keyword evidence="2" id="KW-1185">Reference proteome</keyword>
<dbReference type="SUPFAM" id="SSF53795">
    <property type="entry name" value="PEP carboxykinase-like"/>
    <property type="match status" value="1"/>
</dbReference>
<evidence type="ECO:0000313" key="2">
    <source>
        <dbReference type="Proteomes" id="UP001201161"/>
    </source>
</evidence>
<name>A0ABS9H817_9ACTN</name>
<dbReference type="Gene3D" id="3.40.50.300">
    <property type="entry name" value="P-loop containing nucleotide triphosphate hydrolases"/>
    <property type="match status" value="1"/>
</dbReference>
<evidence type="ECO:0008006" key="3">
    <source>
        <dbReference type="Google" id="ProtNLM"/>
    </source>
</evidence>
<organism evidence="1 2">
    <name type="scientific">Nocardioides potassii</name>
    <dbReference type="NCBI Taxonomy" id="2911371"/>
    <lineage>
        <taxon>Bacteria</taxon>
        <taxon>Bacillati</taxon>
        <taxon>Actinomycetota</taxon>
        <taxon>Actinomycetes</taxon>
        <taxon>Propionibacteriales</taxon>
        <taxon>Nocardioidaceae</taxon>
        <taxon>Nocardioides</taxon>
    </lineage>
</organism>
<gene>
    <name evidence="1" type="ORF">L2K70_01455</name>
</gene>
<dbReference type="Proteomes" id="UP001201161">
    <property type="component" value="Unassembled WGS sequence"/>
</dbReference>
<comment type="caution">
    <text evidence="1">The sequence shown here is derived from an EMBL/GenBank/DDBJ whole genome shotgun (WGS) entry which is preliminary data.</text>
</comment>
<dbReference type="RefSeq" id="WP_236397938.1">
    <property type="nucleotide sequence ID" value="NZ_JAKJHZ010000002.1"/>
</dbReference>